<dbReference type="Gene3D" id="3.30.420.280">
    <property type="match status" value="1"/>
</dbReference>
<reference evidence="3" key="1">
    <citation type="journal article" date="2021" name="Proc. Natl. Acad. Sci. U.S.A.">
        <title>A Catalog of Tens of Thousands of Viruses from Human Metagenomes Reveals Hidden Associations with Chronic Diseases.</title>
        <authorList>
            <person name="Tisza M.J."/>
            <person name="Buck C.B."/>
        </authorList>
    </citation>
    <scope>NUCLEOTIDE SEQUENCE</scope>
    <source>
        <strain evidence="3">CtQf419</strain>
    </source>
</reference>
<evidence type="ECO:0000259" key="1">
    <source>
        <dbReference type="Pfam" id="PF04466"/>
    </source>
</evidence>
<name>A0A8S5UKM2_9CAUD</name>
<accession>A0A8S5UKM2</accession>
<sequence>MFSITSRLKFNRIFKPVNETHCRYRVVLGSAGSGKSVNVAQDFILKLSDTKYTGANLLVIRKSEGTNRYSTFAELQAVIFRMCGEYWEDFWIINSSRLMITSKITGNSIIFRGVNDKKQREKLKSITFPKGKLVWVWIEEATELEEADIDIIDDRLRGELSNPYLYYQITMTFNPVSALHWIKRKYWDVVDPDVFTHRSTYLDNKFIDAAYYSRMERRRNDDPEGFKVYGLGEWGETSGMILSNYVVEDFDTDIGNFDAARYGQDFGYNHANAILDVRFKDDVIYIASEIYCYEKLVDEIIRMAEQRNYDRSRIMHCDSASPEPIKKWIACGWNAHGVFKDSGCVMSQIDYLKQHKIIVHPSCTNTLKEMSQWRWKKDEKTGLYTDNPIEFFDDAMAALRYSVEDFRRIKTINKPNQVKARRA</sequence>
<dbReference type="PANTHER" id="PTHR39184:SF1">
    <property type="entry name" value="PBSX PHAGE TERMINASE LARGE SUBUNIT"/>
    <property type="match status" value="1"/>
</dbReference>
<dbReference type="Pfam" id="PF04466">
    <property type="entry name" value="Terminase_3"/>
    <property type="match status" value="1"/>
</dbReference>
<protein>
    <submittedName>
        <fullName evidence="3">Terminase large subunit</fullName>
    </submittedName>
</protein>
<dbReference type="InterPro" id="IPR035412">
    <property type="entry name" value="Terminase_L_N"/>
</dbReference>
<feature type="domain" description="Phage terminase large subunit N-terminal" evidence="1">
    <location>
        <begin position="23"/>
        <end position="233"/>
    </location>
</feature>
<dbReference type="Gene3D" id="3.40.50.300">
    <property type="entry name" value="P-loop containing nucleotide triphosphate hydrolases"/>
    <property type="match status" value="1"/>
</dbReference>
<dbReference type="PANTHER" id="PTHR39184">
    <property type="match status" value="1"/>
</dbReference>
<dbReference type="EMBL" id="BK016102">
    <property type="protein sequence ID" value="DAF94987.1"/>
    <property type="molecule type" value="Genomic_DNA"/>
</dbReference>
<proteinExistence type="predicted"/>
<dbReference type="InterPro" id="IPR035413">
    <property type="entry name" value="Terminase_L_C"/>
</dbReference>
<dbReference type="Pfam" id="PF17288">
    <property type="entry name" value="Terminase_3C"/>
    <property type="match status" value="1"/>
</dbReference>
<dbReference type="InterPro" id="IPR027417">
    <property type="entry name" value="P-loop_NTPase"/>
</dbReference>
<dbReference type="InterPro" id="IPR052380">
    <property type="entry name" value="Viral_DNA_packaging_terminase"/>
</dbReference>
<evidence type="ECO:0000313" key="3">
    <source>
        <dbReference type="EMBL" id="DAF94987.1"/>
    </source>
</evidence>
<organism evidence="3">
    <name type="scientific">Myoviridae sp. ctQf419</name>
    <dbReference type="NCBI Taxonomy" id="2825102"/>
    <lineage>
        <taxon>Viruses</taxon>
        <taxon>Duplodnaviria</taxon>
        <taxon>Heunggongvirae</taxon>
        <taxon>Uroviricota</taxon>
        <taxon>Caudoviricetes</taxon>
    </lineage>
</organism>
<dbReference type="InterPro" id="IPR006437">
    <property type="entry name" value="Phage_terminase_lsu"/>
</dbReference>
<feature type="domain" description="Phage terminase large subunit C-terminal" evidence="2">
    <location>
        <begin position="265"/>
        <end position="405"/>
    </location>
</feature>
<dbReference type="NCBIfam" id="TIGR01547">
    <property type="entry name" value="phage_term_2"/>
    <property type="match status" value="1"/>
</dbReference>
<evidence type="ECO:0000259" key="2">
    <source>
        <dbReference type="Pfam" id="PF17288"/>
    </source>
</evidence>